<keyword evidence="1" id="KW-0472">Membrane</keyword>
<proteinExistence type="predicted"/>
<keyword evidence="1" id="KW-1133">Transmembrane helix</keyword>
<name>A0A9D2KRP8_9BACE</name>
<evidence type="ECO:0000313" key="3">
    <source>
        <dbReference type="Proteomes" id="UP000823860"/>
    </source>
</evidence>
<accession>A0A9D2KRP8</accession>
<dbReference type="AlphaFoldDB" id="A0A9D2KRP8"/>
<protein>
    <submittedName>
        <fullName evidence="2">Uncharacterized protein</fullName>
    </submittedName>
</protein>
<feature type="transmembrane region" description="Helical" evidence="1">
    <location>
        <begin position="21"/>
        <end position="41"/>
    </location>
</feature>
<feature type="transmembrane region" description="Helical" evidence="1">
    <location>
        <begin position="47"/>
        <end position="65"/>
    </location>
</feature>
<dbReference type="Proteomes" id="UP000823860">
    <property type="component" value="Unassembled WGS sequence"/>
</dbReference>
<comment type="caution">
    <text evidence="2">The sequence shown here is derived from an EMBL/GenBank/DDBJ whole genome shotgun (WGS) entry which is preliminary data.</text>
</comment>
<sequence length="74" mass="8471">MATKRDYSGRRMSRKMNKVLLTVNIVLFFVAAAVLAGNLYYEETVGTVAMLLVMMAACYNAFNSWRNLKEKKQE</sequence>
<keyword evidence="1" id="KW-0812">Transmembrane</keyword>
<reference evidence="2" key="1">
    <citation type="journal article" date="2021" name="PeerJ">
        <title>Extensive microbial diversity within the chicken gut microbiome revealed by metagenomics and culture.</title>
        <authorList>
            <person name="Gilroy R."/>
            <person name="Ravi A."/>
            <person name="Getino M."/>
            <person name="Pursley I."/>
            <person name="Horton D.L."/>
            <person name="Alikhan N.F."/>
            <person name="Baker D."/>
            <person name="Gharbi K."/>
            <person name="Hall N."/>
            <person name="Watson M."/>
            <person name="Adriaenssens E.M."/>
            <person name="Foster-Nyarko E."/>
            <person name="Jarju S."/>
            <person name="Secka A."/>
            <person name="Antonio M."/>
            <person name="Oren A."/>
            <person name="Chaudhuri R.R."/>
            <person name="La Ragione R."/>
            <person name="Hildebrand F."/>
            <person name="Pallen M.J."/>
        </authorList>
    </citation>
    <scope>NUCLEOTIDE SEQUENCE</scope>
    <source>
        <strain evidence="2">ChiHecec1B25-7008</strain>
    </source>
</reference>
<reference evidence="2" key="2">
    <citation type="submission" date="2021-04" db="EMBL/GenBank/DDBJ databases">
        <authorList>
            <person name="Gilroy R."/>
        </authorList>
    </citation>
    <scope>NUCLEOTIDE SEQUENCE</scope>
    <source>
        <strain evidence="2">ChiHecec1B25-7008</strain>
    </source>
</reference>
<dbReference type="EMBL" id="DWZE01000007">
    <property type="protein sequence ID" value="HJA82457.1"/>
    <property type="molecule type" value="Genomic_DNA"/>
</dbReference>
<organism evidence="2 3">
    <name type="scientific">Candidatus Bacteroides intestinavium</name>
    <dbReference type="NCBI Taxonomy" id="2838469"/>
    <lineage>
        <taxon>Bacteria</taxon>
        <taxon>Pseudomonadati</taxon>
        <taxon>Bacteroidota</taxon>
        <taxon>Bacteroidia</taxon>
        <taxon>Bacteroidales</taxon>
        <taxon>Bacteroidaceae</taxon>
        <taxon>Bacteroides</taxon>
    </lineage>
</organism>
<evidence type="ECO:0000256" key="1">
    <source>
        <dbReference type="SAM" id="Phobius"/>
    </source>
</evidence>
<evidence type="ECO:0000313" key="2">
    <source>
        <dbReference type="EMBL" id="HJA82457.1"/>
    </source>
</evidence>
<gene>
    <name evidence="2" type="ORF">H9785_00560</name>
</gene>